<evidence type="ECO:0000256" key="2">
    <source>
        <dbReference type="ARBA" id="ARBA00022980"/>
    </source>
</evidence>
<evidence type="ECO:0000256" key="5">
    <source>
        <dbReference type="ARBA" id="ARBA00035468"/>
    </source>
</evidence>
<organism evidence="8">
    <name type="scientific">Menopon gallinae</name>
    <name type="common">poultry shaft louse</name>
    <dbReference type="NCBI Taxonomy" id="328185"/>
    <lineage>
        <taxon>Eukaryota</taxon>
        <taxon>Metazoa</taxon>
        <taxon>Ecdysozoa</taxon>
        <taxon>Arthropoda</taxon>
        <taxon>Hexapoda</taxon>
        <taxon>Insecta</taxon>
        <taxon>Pterygota</taxon>
        <taxon>Neoptera</taxon>
        <taxon>Paraneoptera</taxon>
        <taxon>Psocodea</taxon>
        <taxon>Troctomorpha</taxon>
        <taxon>Phthiraptera</taxon>
        <taxon>Amblycera</taxon>
        <taxon>Menoponidae</taxon>
        <taxon>Menopon</taxon>
    </lineage>
</organism>
<comment type="similarity">
    <text evidence="1 6">Belongs to the universal ribosomal protein uS13 family.</text>
</comment>
<evidence type="ECO:0000256" key="7">
    <source>
        <dbReference type="SAM" id="MobiDB-lite"/>
    </source>
</evidence>
<dbReference type="GO" id="GO:0005829">
    <property type="term" value="C:cytosol"/>
    <property type="evidence" value="ECO:0007669"/>
    <property type="project" value="TreeGrafter"/>
</dbReference>
<dbReference type="GO" id="GO:0003735">
    <property type="term" value="F:structural constituent of ribosome"/>
    <property type="evidence" value="ECO:0007669"/>
    <property type="project" value="InterPro"/>
</dbReference>
<dbReference type="Pfam" id="PF00416">
    <property type="entry name" value="Ribosomal_S13"/>
    <property type="match status" value="1"/>
</dbReference>
<accession>A0AAW2H824</accession>
<comment type="caution">
    <text evidence="8">The sequence shown here is derived from an EMBL/GenBank/DDBJ whole genome shotgun (WGS) entry which is preliminary data.</text>
</comment>
<dbReference type="InterPro" id="IPR010979">
    <property type="entry name" value="Ribosomal_uS13-like_H2TH"/>
</dbReference>
<evidence type="ECO:0000256" key="6">
    <source>
        <dbReference type="RuleBase" id="RU003830"/>
    </source>
</evidence>
<evidence type="ECO:0000256" key="3">
    <source>
        <dbReference type="ARBA" id="ARBA00023274"/>
    </source>
</evidence>
<dbReference type="PANTHER" id="PTHR10871">
    <property type="entry name" value="30S RIBOSOMAL PROTEIN S13/40S RIBOSOMAL PROTEIN S18"/>
    <property type="match status" value="1"/>
</dbReference>
<reference evidence="8" key="1">
    <citation type="journal article" date="2024" name="Gigascience">
        <title>Chromosome-level genome of the poultry shaft louse Menopon gallinae provides insight into the host-switching and adaptive evolution of parasitic lice.</title>
        <authorList>
            <person name="Xu Y."/>
            <person name="Ma L."/>
            <person name="Liu S."/>
            <person name="Liang Y."/>
            <person name="Liu Q."/>
            <person name="He Z."/>
            <person name="Tian L."/>
            <person name="Duan Y."/>
            <person name="Cai W."/>
            <person name="Li H."/>
            <person name="Song F."/>
        </authorList>
    </citation>
    <scope>NUCLEOTIDE SEQUENCE</scope>
    <source>
        <strain evidence="8">Cailab_2023a</strain>
    </source>
</reference>
<dbReference type="EMBL" id="JARGDH010000006">
    <property type="protein sequence ID" value="KAL0265812.1"/>
    <property type="molecule type" value="Genomic_DNA"/>
</dbReference>
<dbReference type="PROSITE" id="PS50159">
    <property type="entry name" value="RIBOSOMAL_S13_2"/>
    <property type="match status" value="1"/>
</dbReference>
<protein>
    <recommendedName>
        <fullName evidence="4">Small ribosomal subunit protein uS13</fullName>
    </recommendedName>
    <alternativeName>
        <fullName evidence="5">40S ribosomal protein S18</fullName>
    </alternativeName>
</protein>
<dbReference type="SUPFAM" id="SSF46946">
    <property type="entry name" value="S13-like H2TH domain"/>
    <property type="match status" value="1"/>
</dbReference>
<feature type="region of interest" description="Disordered" evidence="7">
    <location>
        <begin position="118"/>
        <end position="138"/>
    </location>
</feature>
<evidence type="ECO:0000256" key="1">
    <source>
        <dbReference type="ARBA" id="ARBA00008080"/>
    </source>
</evidence>
<dbReference type="Gene3D" id="4.10.910.10">
    <property type="entry name" value="30s ribosomal protein s13, domain 2"/>
    <property type="match status" value="1"/>
</dbReference>
<dbReference type="InterPro" id="IPR027437">
    <property type="entry name" value="Rbsml_uS13_C"/>
</dbReference>
<dbReference type="AlphaFoldDB" id="A0AAW2H824"/>
<dbReference type="Gene3D" id="1.10.8.50">
    <property type="match status" value="1"/>
</dbReference>
<gene>
    <name evidence="8" type="ORF">PYX00_011527</name>
</gene>
<keyword evidence="2 6" id="KW-0689">Ribosomal protein</keyword>
<evidence type="ECO:0000256" key="4">
    <source>
        <dbReference type="ARBA" id="ARBA00035166"/>
    </source>
</evidence>
<sequence>MLNTNVDGSRRVTQALTQIKGIGKRMADAIVKRTGIDASKRMGVLSAGELELLQDGIQNPAKYGIPRWMFNHQFDSVDGTDSHLVGNQIDANLRFHIEKGKKIKHIRVCRLARGLKVRGQRTKSNGRGGKTMGVSRKK</sequence>
<keyword evidence="3 6" id="KW-0687">Ribonucleoprotein</keyword>
<dbReference type="PANTHER" id="PTHR10871:SF3">
    <property type="entry name" value="SMALL RIBOSOMAL SUBUNIT PROTEIN US13"/>
    <property type="match status" value="1"/>
</dbReference>
<dbReference type="GO" id="GO:0006412">
    <property type="term" value="P:translation"/>
    <property type="evidence" value="ECO:0007669"/>
    <property type="project" value="InterPro"/>
</dbReference>
<dbReference type="PIRSF" id="PIRSF002134">
    <property type="entry name" value="Ribosomal_S13"/>
    <property type="match status" value="1"/>
</dbReference>
<dbReference type="GO" id="GO:0003723">
    <property type="term" value="F:RNA binding"/>
    <property type="evidence" value="ECO:0007669"/>
    <property type="project" value="InterPro"/>
</dbReference>
<dbReference type="GO" id="GO:0015935">
    <property type="term" value="C:small ribosomal subunit"/>
    <property type="evidence" value="ECO:0007669"/>
    <property type="project" value="TreeGrafter"/>
</dbReference>
<proteinExistence type="inferred from homology"/>
<evidence type="ECO:0000313" key="8">
    <source>
        <dbReference type="EMBL" id="KAL0265812.1"/>
    </source>
</evidence>
<dbReference type="InterPro" id="IPR001892">
    <property type="entry name" value="Ribosomal_uS13"/>
</dbReference>
<name>A0AAW2H824_9NEOP</name>